<accession>A0A7K0CTQ4</accession>
<organism evidence="2 3">
    <name type="scientific">Streptomyces smaragdinus</name>
    <dbReference type="NCBI Taxonomy" id="2585196"/>
    <lineage>
        <taxon>Bacteria</taxon>
        <taxon>Bacillati</taxon>
        <taxon>Actinomycetota</taxon>
        <taxon>Actinomycetes</taxon>
        <taxon>Kitasatosporales</taxon>
        <taxon>Streptomycetaceae</taxon>
        <taxon>Streptomyces</taxon>
    </lineage>
</organism>
<feature type="transmembrane region" description="Helical" evidence="1">
    <location>
        <begin position="20"/>
        <end position="39"/>
    </location>
</feature>
<dbReference type="OrthoDB" id="4332754at2"/>
<proteinExistence type="predicted"/>
<keyword evidence="1" id="KW-1133">Transmembrane helix</keyword>
<dbReference type="AlphaFoldDB" id="A0A7K0CTQ4"/>
<dbReference type="Proteomes" id="UP000466345">
    <property type="component" value="Unassembled WGS sequence"/>
</dbReference>
<evidence type="ECO:0000256" key="1">
    <source>
        <dbReference type="SAM" id="Phobius"/>
    </source>
</evidence>
<keyword evidence="1" id="KW-0472">Membrane</keyword>
<evidence type="ECO:0000313" key="2">
    <source>
        <dbReference type="EMBL" id="MQY16382.1"/>
    </source>
</evidence>
<reference evidence="2 3" key="1">
    <citation type="submission" date="2019-10" db="EMBL/GenBank/DDBJ databases">
        <title>Streptomyces smaragdinus sp. nov. and Streptomyces fabii sp. nov., isolated from the gut of fungus growing-termite Macrotermes natalensis.</title>
        <authorList>
            <person name="Schwitalla J."/>
            <person name="Benndorf R."/>
            <person name="Martin K."/>
            <person name="De Beer W."/>
            <person name="Kaster A.-K."/>
            <person name="Vollmers J."/>
            <person name="Poulsen M."/>
            <person name="Beemelmanns C."/>
        </authorList>
    </citation>
    <scope>NUCLEOTIDE SEQUENCE [LARGE SCALE GENOMIC DNA]</scope>
    <source>
        <strain evidence="2 3">RB5</strain>
    </source>
</reference>
<evidence type="ECO:0000313" key="3">
    <source>
        <dbReference type="Proteomes" id="UP000466345"/>
    </source>
</evidence>
<protein>
    <submittedName>
        <fullName evidence="2">Uncharacterized protein</fullName>
    </submittedName>
</protein>
<sequence>MSMPPPQLDPGKALLKSSAALFILAPAVFFALIAVMNLLSDSSTTQAGDCVSLGDNDSIEVVDCTSTDAEFTVAARVDGRFGGPDAQARCDVEAPGSPYTYISRGDSSSYILCLKSR</sequence>
<keyword evidence="3" id="KW-1185">Reference proteome</keyword>
<name>A0A7K0CTQ4_9ACTN</name>
<dbReference type="RefSeq" id="WP_153457154.1">
    <property type="nucleotide sequence ID" value="NZ_WEGJ01000053.1"/>
</dbReference>
<dbReference type="EMBL" id="WEGJ01000053">
    <property type="protein sequence ID" value="MQY16382.1"/>
    <property type="molecule type" value="Genomic_DNA"/>
</dbReference>
<gene>
    <name evidence="2" type="ORF">SRB5_65810</name>
</gene>
<comment type="caution">
    <text evidence="2">The sequence shown here is derived from an EMBL/GenBank/DDBJ whole genome shotgun (WGS) entry which is preliminary data.</text>
</comment>
<keyword evidence="1" id="KW-0812">Transmembrane</keyword>